<feature type="region of interest" description="Disordered" evidence="1">
    <location>
        <begin position="359"/>
        <end position="382"/>
    </location>
</feature>
<gene>
    <name evidence="3" type="ORF">ENS06_02235</name>
</gene>
<keyword evidence="2" id="KW-0472">Membrane</keyword>
<feature type="transmembrane region" description="Helical" evidence="2">
    <location>
        <begin position="201"/>
        <end position="223"/>
    </location>
</feature>
<reference evidence="3" key="1">
    <citation type="journal article" date="2020" name="mSystems">
        <title>Genome- and Community-Level Interaction Insights into Carbon Utilization and Element Cycling Functions of Hydrothermarchaeota in Hydrothermal Sediment.</title>
        <authorList>
            <person name="Zhou Z."/>
            <person name="Liu Y."/>
            <person name="Xu W."/>
            <person name="Pan J."/>
            <person name="Luo Z.H."/>
            <person name="Li M."/>
        </authorList>
    </citation>
    <scope>NUCLEOTIDE SEQUENCE [LARGE SCALE GENOMIC DNA]</scope>
    <source>
        <strain evidence="3">SpSt-456</strain>
    </source>
</reference>
<sequence length="382" mass="42213">MEKISWALPPVAAAVVFLILCARLPSGKGFSEGEAFHGTFQKNEGYEQLVCWSSGGCVDLKVHQQSLSLHDTTLVMAWITWDPAYSVELPSLDLFPPELRVVREQIAGPKLLDNRRLEAIWGIELEPLQVGPMTIPELPWVLLALKPQNHQSLSYDHAVETIRTSSLTLSVSSSQGTKPVPQELGPPCGPVALSEKPWNRLLATAALAVGLIGTVMLGLIVRIRRRNRSPKRSNLQISTQQAALLRLTQARAQVYEGAALSEPLIVSVERVAREFLANLAVKRPLREKGKGTVYLLDSTRNTLATLRHTLEDLISCCEQMRFNPTREFSRQSRNAETFIRLLDACLLALEASFQARRLPPSAPHGIQKGRIPKTENTEGTGS</sequence>
<evidence type="ECO:0000313" key="3">
    <source>
        <dbReference type="EMBL" id="HFK96127.1"/>
    </source>
</evidence>
<protein>
    <submittedName>
        <fullName evidence="3">Uncharacterized protein</fullName>
    </submittedName>
</protein>
<proteinExistence type="predicted"/>
<keyword evidence="2" id="KW-0812">Transmembrane</keyword>
<organism evidence="3">
    <name type="scientific">Desulfacinum infernum</name>
    <dbReference type="NCBI Taxonomy" id="35837"/>
    <lineage>
        <taxon>Bacteria</taxon>
        <taxon>Pseudomonadati</taxon>
        <taxon>Thermodesulfobacteriota</taxon>
        <taxon>Syntrophobacteria</taxon>
        <taxon>Syntrophobacterales</taxon>
        <taxon>Syntrophobacteraceae</taxon>
        <taxon>Desulfacinum</taxon>
    </lineage>
</organism>
<comment type="caution">
    <text evidence="3">The sequence shown here is derived from an EMBL/GenBank/DDBJ whole genome shotgun (WGS) entry which is preliminary data.</text>
</comment>
<evidence type="ECO:0000256" key="2">
    <source>
        <dbReference type="SAM" id="Phobius"/>
    </source>
</evidence>
<dbReference type="EMBL" id="DSTK01000009">
    <property type="protein sequence ID" value="HFK96127.1"/>
    <property type="molecule type" value="Genomic_DNA"/>
</dbReference>
<evidence type="ECO:0000256" key="1">
    <source>
        <dbReference type="SAM" id="MobiDB-lite"/>
    </source>
</evidence>
<dbReference type="AlphaFoldDB" id="A0A832E9E6"/>
<keyword evidence="2" id="KW-1133">Transmembrane helix</keyword>
<accession>A0A832E9E6</accession>
<name>A0A832E9E6_9BACT</name>